<keyword evidence="3" id="KW-1185">Reference proteome</keyword>
<comment type="caution">
    <text evidence="2">The sequence shown here is derived from an EMBL/GenBank/DDBJ whole genome shotgun (WGS) entry which is preliminary data.</text>
</comment>
<sequence length="232" mass="26083">MNKNQNLHAIWLSTILTSHNKQVSKNLASLSRRGLSPSLGIRGKSRGREEGVGRLDRTTRAVSTREVAAVTTWRKSGWHDSSDHGIEQGLSDRDHLFTGESEGCEEPLECDGTTRRSRGRKRIVDLSSSTENEWPEVNWESRTGLVFPECSAALGDRYDLCLPRTRPEGNGWCEARTLTFLRLNIERKILRERGPFVTGMVLGKPKWIVQCDQDSFLWALRSSGLVGANLVH</sequence>
<dbReference type="AlphaFoldDB" id="A0A2I0JAV3"/>
<feature type="region of interest" description="Disordered" evidence="1">
    <location>
        <begin position="34"/>
        <end position="58"/>
    </location>
</feature>
<accession>A0A2I0JAV3</accession>
<organism evidence="2 3">
    <name type="scientific">Punica granatum</name>
    <name type="common">Pomegranate</name>
    <dbReference type="NCBI Taxonomy" id="22663"/>
    <lineage>
        <taxon>Eukaryota</taxon>
        <taxon>Viridiplantae</taxon>
        <taxon>Streptophyta</taxon>
        <taxon>Embryophyta</taxon>
        <taxon>Tracheophyta</taxon>
        <taxon>Spermatophyta</taxon>
        <taxon>Magnoliopsida</taxon>
        <taxon>eudicotyledons</taxon>
        <taxon>Gunneridae</taxon>
        <taxon>Pentapetalae</taxon>
        <taxon>rosids</taxon>
        <taxon>malvids</taxon>
        <taxon>Myrtales</taxon>
        <taxon>Lythraceae</taxon>
        <taxon>Punica</taxon>
    </lineage>
</organism>
<dbReference type="EMBL" id="PGOL01001859">
    <property type="protein sequence ID" value="PKI53384.1"/>
    <property type="molecule type" value="Genomic_DNA"/>
</dbReference>
<protein>
    <submittedName>
        <fullName evidence="2">Uncharacterized protein</fullName>
    </submittedName>
</protein>
<reference evidence="2 3" key="1">
    <citation type="submission" date="2017-11" db="EMBL/GenBank/DDBJ databases">
        <title>De-novo sequencing of pomegranate (Punica granatum L.) genome.</title>
        <authorList>
            <person name="Akparov Z."/>
            <person name="Amiraslanov A."/>
            <person name="Hajiyeva S."/>
            <person name="Abbasov M."/>
            <person name="Kaur K."/>
            <person name="Hamwieh A."/>
            <person name="Solovyev V."/>
            <person name="Salamov A."/>
            <person name="Braich B."/>
            <person name="Kosarev P."/>
            <person name="Mahmoud A."/>
            <person name="Hajiyev E."/>
            <person name="Babayeva S."/>
            <person name="Izzatullayeva V."/>
            <person name="Mammadov A."/>
            <person name="Mammadov A."/>
            <person name="Sharifova S."/>
            <person name="Ojaghi J."/>
            <person name="Eynullazada K."/>
            <person name="Bayramov B."/>
            <person name="Abdulazimova A."/>
            <person name="Shahmuradov I."/>
        </authorList>
    </citation>
    <scope>NUCLEOTIDE SEQUENCE [LARGE SCALE GENOMIC DNA]</scope>
    <source>
        <strain evidence="3">cv. AG2017</strain>
        <tissue evidence="2">Leaf</tissue>
    </source>
</reference>
<evidence type="ECO:0000256" key="1">
    <source>
        <dbReference type="SAM" id="MobiDB-lite"/>
    </source>
</evidence>
<name>A0A2I0JAV3_PUNGR</name>
<feature type="compositionally biased region" description="Basic and acidic residues" evidence="1">
    <location>
        <begin position="46"/>
        <end position="58"/>
    </location>
</feature>
<gene>
    <name evidence="2" type="ORF">CRG98_026224</name>
</gene>
<evidence type="ECO:0000313" key="3">
    <source>
        <dbReference type="Proteomes" id="UP000233551"/>
    </source>
</evidence>
<dbReference type="Proteomes" id="UP000233551">
    <property type="component" value="Unassembled WGS sequence"/>
</dbReference>
<evidence type="ECO:0000313" key="2">
    <source>
        <dbReference type="EMBL" id="PKI53384.1"/>
    </source>
</evidence>
<proteinExistence type="predicted"/>